<proteinExistence type="predicted"/>
<feature type="transmembrane region" description="Helical" evidence="6">
    <location>
        <begin position="501"/>
        <end position="524"/>
    </location>
</feature>
<dbReference type="InterPro" id="IPR052206">
    <property type="entry name" value="Retinol_saturase"/>
</dbReference>
<gene>
    <name evidence="7" type="ORF">NNL22_16540</name>
</gene>
<dbReference type="Pfam" id="PF13450">
    <property type="entry name" value="NAD_binding_8"/>
    <property type="match status" value="1"/>
</dbReference>
<keyword evidence="4" id="KW-0521">NADP</keyword>
<dbReference type="AlphaFoldDB" id="A0A9E8HRT6"/>
<keyword evidence="6" id="KW-1133">Transmembrane helix</keyword>
<evidence type="ECO:0000256" key="4">
    <source>
        <dbReference type="ARBA" id="ARBA00022857"/>
    </source>
</evidence>
<dbReference type="PANTHER" id="PTHR46091:SF3">
    <property type="entry name" value="AMINE OXIDASE DOMAIN-CONTAINING PROTEIN"/>
    <property type="match status" value="1"/>
</dbReference>
<dbReference type="Gene3D" id="3.50.50.60">
    <property type="entry name" value="FAD/NAD(P)-binding domain"/>
    <property type="match status" value="2"/>
</dbReference>
<keyword evidence="5" id="KW-0520">NAD</keyword>
<evidence type="ECO:0000256" key="2">
    <source>
        <dbReference type="ARBA" id="ARBA00022729"/>
    </source>
</evidence>
<keyword evidence="2" id="KW-0732">Signal</keyword>
<accession>A0A9E8HRT6</accession>
<dbReference type="EMBL" id="CP101527">
    <property type="protein sequence ID" value="UZW74609.1"/>
    <property type="molecule type" value="Genomic_DNA"/>
</dbReference>
<dbReference type="RefSeq" id="WP_251810048.1">
    <property type="nucleotide sequence ID" value="NZ_CP101527.1"/>
</dbReference>
<evidence type="ECO:0000256" key="3">
    <source>
        <dbReference type="ARBA" id="ARBA00022827"/>
    </source>
</evidence>
<protein>
    <submittedName>
        <fullName evidence="7">NAD(P)/FAD-dependent oxidoreductase</fullName>
    </submittedName>
</protein>
<reference evidence="7" key="1">
    <citation type="submission" date="2022-07" db="EMBL/GenBank/DDBJ databases">
        <title>Alkalimarinus sp. nov., isolated from gut of a Alitta virens.</title>
        <authorList>
            <person name="Yang A.I."/>
            <person name="Shin N.-R."/>
        </authorList>
    </citation>
    <scope>NUCLEOTIDE SEQUENCE</scope>
    <source>
        <strain evidence="7">FA028</strain>
    </source>
</reference>
<dbReference type="PANTHER" id="PTHR46091">
    <property type="entry name" value="BLR7054 PROTEIN"/>
    <property type="match status" value="1"/>
</dbReference>
<evidence type="ECO:0000256" key="1">
    <source>
        <dbReference type="ARBA" id="ARBA00022630"/>
    </source>
</evidence>
<keyword evidence="8" id="KW-1185">Reference proteome</keyword>
<dbReference type="KEGG" id="asem:NNL22_16540"/>
<keyword evidence="1" id="KW-0285">Flavoprotein</keyword>
<evidence type="ECO:0000313" key="7">
    <source>
        <dbReference type="EMBL" id="UZW74609.1"/>
    </source>
</evidence>
<dbReference type="SUPFAM" id="SSF51905">
    <property type="entry name" value="FAD/NAD(P)-binding domain"/>
    <property type="match status" value="1"/>
</dbReference>
<dbReference type="InterPro" id="IPR036188">
    <property type="entry name" value="FAD/NAD-bd_sf"/>
</dbReference>
<name>A0A9E8HRT6_9ALTE</name>
<keyword evidence="3" id="KW-0274">FAD</keyword>
<dbReference type="Proteomes" id="UP001164472">
    <property type="component" value="Chromosome"/>
</dbReference>
<evidence type="ECO:0000256" key="5">
    <source>
        <dbReference type="ARBA" id="ARBA00023027"/>
    </source>
</evidence>
<evidence type="ECO:0000256" key="6">
    <source>
        <dbReference type="SAM" id="Phobius"/>
    </source>
</evidence>
<sequence>MKRTGTRFRKDRADTHYDVIVIGSGPGGLCNAALLSKLGKKVCVLEQHYTAGGYSHTYERNGYEWDVGVHYVGEVHKPFSMLRRVFDVISDSQLEWAYMDQLYDRIIIGDKTYDYLAGKEPFKKQMKEYFPAEAEAIDEYVKLLGNVSKLVPRYFAGQALPKLAATIYNKARHYMLPDYFFKSTREVLEGLTKNEELIGVLTAQWGDYGLTPRDSSFMMHAMVAKHYIAGGNYPVGGSSRISETIIPVIKQAGGNVFTYAGVDEILVKNNKAYGVRLKKGGHEIFADQIVSNAGIYPTYEDLLPEKVAKKNGLLKNLKKVDLSASHVCIYAGFKGTAEELNIPKTNFWIYPDANHDENVDRFLASDGTDDFPLTYISFPSAKDPAWNDRFPGKSTVEIVAPTNHKWFKQWQGTTWNKRGEGYDELKEEIQNSLLETLYKHMPQLRDAIDYVELSTPLSTQWFQWNKEGEIYGIDHTVDRFQQNWLHPITPVKNLYLTGADIVTAGVGGALMGGVMTTCAMISVLESRKVMGLIKDVYQPEESSKLKAEAQQA</sequence>
<evidence type="ECO:0000313" key="8">
    <source>
        <dbReference type="Proteomes" id="UP001164472"/>
    </source>
</evidence>
<keyword evidence="6" id="KW-0812">Transmembrane</keyword>
<keyword evidence="6" id="KW-0472">Membrane</keyword>
<organism evidence="7 8">
    <name type="scientific">Alkalimarinus sediminis</name>
    <dbReference type="NCBI Taxonomy" id="1632866"/>
    <lineage>
        <taxon>Bacteria</taxon>
        <taxon>Pseudomonadati</taxon>
        <taxon>Pseudomonadota</taxon>
        <taxon>Gammaproteobacteria</taxon>
        <taxon>Alteromonadales</taxon>
        <taxon>Alteromonadaceae</taxon>
        <taxon>Alkalimarinus</taxon>
    </lineage>
</organism>